<reference evidence="2 3" key="1">
    <citation type="submission" date="2024-11" db="EMBL/GenBank/DDBJ databases">
        <title>A near-complete genome assembly of Cinchona calisaya.</title>
        <authorList>
            <person name="Lian D.C."/>
            <person name="Zhao X.W."/>
            <person name="Wei L."/>
        </authorList>
    </citation>
    <scope>NUCLEOTIDE SEQUENCE [LARGE SCALE GENOMIC DNA]</scope>
    <source>
        <tissue evidence="2">Nenye</tissue>
    </source>
</reference>
<gene>
    <name evidence="2" type="ORF">ACH5RR_037506</name>
</gene>
<evidence type="ECO:0000313" key="2">
    <source>
        <dbReference type="EMBL" id="KAL3503057.1"/>
    </source>
</evidence>
<feature type="transmembrane region" description="Helical" evidence="1">
    <location>
        <begin position="21"/>
        <end position="40"/>
    </location>
</feature>
<feature type="transmembrane region" description="Helical" evidence="1">
    <location>
        <begin position="60"/>
        <end position="78"/>
    </location>
</feature>
<sequence length="137" mass="15467">MKLEEKDLKLVTSSLVGFSRETVVPLGYITFPMIFGIVPWNGQVMVDFVVTKVSSPYSAIIGWLTIGALGEVLSSHHMNRSSLLRMGYERDSRRLGSYKKSYIASLKQKGTEITPTCNIHPVEETEEYPKKREPVED</sequence>
<keyword evidence="3" id="KW-1185">Reference proteome</keyword>
<comment type="caution">
    <text evidence="2">The sequence shown here is derived from an EMBL/GenBank/DDBJ whole genome shotgun (WGS) entry which is preliminary data.</text>
</comment>
<dbReference type="Proteomes" id="UP001630127">
    <property type="component" value="Unassembled WGS sequence"/>
</dbReference>
<accession>A0ABD2YB38</accession>
<dbReference type="EMBL" id="JBJUIK010000015">
    <property type="protein sequence ID" value="KAL3503057.1"/>
    <property type="molecule type" value="Genomic_DNA"/>
</dbReference>
<proteinExistence type="predicted"/>
<keyword evidence="1" id="KW-0472">Membrane</keyword>
<evidence type="ECO:0000256" key="1">
    <source>
        <dbReference type="SAM" id="Phobius"/>
    </source>
</evidence>
<keyword evidence="1" id="KW-1133">Transmembrane helix</keyword>
<evidence type="ECO:0000313" key="3">
    <source>
        <dbReference type="Proteomes" id="UP001630127"/>
    </source>
</evidence>
<dbReference type="AlphaFoldDB" id="A0ABD2YB38"/>
<keyword evidence="1" id="KW-0812">Transmembrane</keyword>
<name>A0ABD2YB38_9GENT</name>
<organism evidence="2 3">
    <name type="scientific">Cinchona calisaya</name>
    <dbReference type="NCBI Taxonomy" id="153742"/>
    <lineage>
        <taxon>Eukaryota</taxon>
        <taxon>Viridiplantae</taxon>
        <taxon>Streptophyta</taxon>
        <taxon>Embryophyta</taxon>
        <taxon>Tracheophyta</taxon>
        <taxon>Spermatophyta</taxon>
        <taxon>Magnoliopsida</taxon>
        <taxon>eudicotyledons</taxon>
        <taxon>Gunneridae</taxon>
        <taxon>Pentapetalae</taxon>
        <taxon>asterids</taxon>
        <taxon>lamiids</taxon>
        <taxon>Gentianales</taxon>
        <taxon>Rubiaceae</taxon>
        <taxon>Cinchonoideae</taxon>
        <taxon>Cinchoneae</taxon>
        <taxon>Cinchona</taxon>
    </lineage>
</organism>
<protein>
    <submittedName>
        <fullName evidence="2">Uncharacterized protein</fullName>
    </submittedName>
</protein>